<accession>C7R126</accession>
<dbReference type="Pfam" id="PF11716">
    <property type="entry name" value="MDMPI_N"/>
    <property type="match status" value="1"/>
</dbReference>
<feature type="domain" description="Mycothiol-dependent maleylpyruvate isomerase metal-binding" evidence="1">
    <location>
        <begin position="34"/>
        <end position="157"/>
    </location>
</feature>
<dbReference type="RefSeq" id="WP_015772378.1">
    <property type="nucleotide sequence ID" value="NC_013174.1"/>
</dbReference>
<dbReference type="EMBL" id="CP001706">
    <property type="protein sequence ID" value="ACV09750.1"/>
    <property type="molecule type" value="Genomic_DNA"/>
</dbReference>
<evidence type="ECO:0000259" key="1">
    <source>
        <dbReference type="Pfam" id="PF11716"/>
    </source>
</evidence>
<evidence type="ECO:0000313" key="2">
    <source>
        <dbReference type="EMBL" id="ACV09750.1"/>
    </source>
</evidence>
<dbReference type="Gene3D" id="1.20.120.450">
    <property type="entry name" value="dinb family like domain"/>
    <property type="match status" value="1"/>
</dbReference>
<dbReference type="InterPro" id="IPR024344">
    <property type="entry name" value="MDMPI_metal-binding"/>
</dbReference>
<name>C7R126_JONDD</name>
<dbReference type="eggNOG" id="ENOG5030RR5">
    <property type="taxonomic scope" value="Bacteria"/>
</dbReference>
<evidence type="ECO:0000313" key="3">
    <source>
        <dbReference type="Proteomes" id="UP000000628"/>
    </source>
</evidence>
<sequence>MTHDIAALTAHLTTATSRVLTWLTPLGDSLLHHAHKPSSLPTWTNRELVTHIGKSMDAVILAEVAPPGIAPLTLAEYLGTYPERAQQIAQSARLQAHELDGSLLAYLRTQFTSALAALEAFPQDSHTVVAARRGPITLRDLIVSRLIEVVVHARDLEKSFHGIVDMTAGNTPVDPAAQRLVAVELLAIIVTRGGFSLEVTDPGLWIDLATGRRDYNTADLAAALRPAHTAGGIPDLGRMLPVL</sequence>
<dbReference type="GO" id="GO:0046872">
    <property type="term" value="F:metal ion binding"/>
    <property type="evidence" value="ECO:0007669"/>
    <property type="project" value="InterPro"/>
</dbReference>
<dbReference type="KEGG" id="jde:Jden_2113"/>
<gene>
    <name evidence="2" type="ordered locus">Jden_2113</name>
</gene>
<dbReference type="Proteomes" id="UP000000628">
    <property type="component" value="Chromosome"/>
</dbReference>
<dbReference type="SUPFAM" id="SSF109854">
    <property type="entry name" value="DinB/YfiT-like putative metalloenzymes"/>
    <property type="match status" value="1"/>
</dbReference>
<dbReference type="HOGENOM" id="CLU_1154783_0_0_11"/>
<organism evidence="2 3">
    <name type="scientific">Jonesia denitrificans (strain ATCC 14870 / DSM 20603 / BCRC 15368 / CIP 55.134 / JCM 11481 / NBRC 15587 / NCTC 10816 / Prevot 55134)</name>
    <name type="common">Listeria denitrificans</name>
    <dbReference type="NCBI Taxonomy" id="471856"/>
    <lineage>
        <taxon>Bacteria</taxon>
        <taxon>Bacillati</taxon>
        <taxon>Actinomycetota</taxon>
        <taxon>Actinomycetes</taxon>
        <taxon>Micrococcales</taxon>
        <taxon>Jonesiaceae</taxon>
        <taxon>Jonesia</taxon>
    </lineage>
</organism>
<dbReference type="InterPro" id="IPR034660">
    <property type="entry name" value="DinB/YfiT-like"/>
</dbReference>
<dbReference type="STRING" id="471856.Jden_2113"/>
<protein>
    <recommendedName>
        <fullName evidence="1">Mycothiol-dependent maleylpyruvate isomerase metal-binding domain-containing protein</fullName>
    </recommendedName>
</protein>
<dbReference type="AlphaFoldDB" id="C7R126"/>
<proteinExistence type="predicted"/>
<keyword evidence="3" id="KW-1185">Reference proteome</keyword>
<dbReference type="OrthoDB" id="8481083at2"/>
<reference evidence="2 3" key="1">
    <citation type="journal article" date="2009" name="Stand. Genomic Sci.">
        <title>Complete genome sequence of Jonesia denitrificans type strain (Prevot 55134).</title>
        <authorList>
            <person name="Pukall R."/>
            <person name="Gehrich-Schroter G."/>
            <person name="Lapidus A."/>
            <person name="Nolan M."/>
            <person name="Glavina Del Rio T."/>
            <person name="Lucas S."/>
            <person name="Chen F."/>
            <person name="Tice H."/>
            <person name="Pitluck S."/>
            <person name="Cheng J.F."/>
            <person name="Copeland A."/>
            <person name="Saunders E."/>
            <person name="Brettin T."/>
            <person name="Detter J.C."/>
            <person name="Bruce D."/>
            <person name="Goodwin L."/>
            <person name="Pati A."/>
            <person name="Ivanova N."/>
            <person name="Mavromatis K."/>
            <person name="Ovchinnikova G."/>
            <person name="Chen A."/>
            <person name="Palaniappan K."/>
            <person name="Land M."/>
            <person name="Hauser L."/>
            <person name="Chang Y.J."/>
            <person name="Jeffries C.D."/>
            <person name="Chain P."/>
            <person name="Goker M."/>
            <person name="Bristow J."/>
            <person name="Eisen J.A."/>
            <person name="Markowitz V."/>
            <person name="Hugenholtz P."/>
            <person name="Kyrpides N.C."/>
            <person name="Klenk H.P."/>
            <person name="Han C."/>
        </authorList>
    </citation>
    <scope>NUCLEOTIDE SEQUENCE [LARGE SCALE GENOMIC DNA]</scope>
    <source>
        <strain evidence="3">ATCC 14870 / DSM 20603 / BCRC 15368 / CIP 55.134 / JCM 11481 / NBRC 15587 / NCTC 10816 / Prevot 55134</strain>
    </source>
</reference>